<dbReference type="PANTHER" id="PTHR21310:SF15">
    <property type="entry name" value="AMINOGLYCOSIDE PHOSPHOTRANSFERASE DOMAIN-CONTAINING PROTEIN"/>
    <property type="match status" value="1"/>
</dbReference>
<dbReference type="InterPro" id="IPR002575">
    <property type="entry name" value="Aminoglycoside_PTrfase"/>
</dbReference>
<dbReference type="KEGG" id="ttt:THITE_2119965"/>
<dbReference type="SUPFAM" id="SSF56112">
    <property type="entry name" value="Protein kinase-like (PK-like)"/>
    <property type="match status" value="1"/>
</dbReference>
<dbReference type="Pfam" id="PF01636">
    <property type="entry name" value="APH"/>
    <property type="match status" value="1"/>
</dbReference>
<dbReference type="InterPro" id="IPR051678">
    <property type="entry name" value="AGP_Transferase"/>
</dbReference>
<dbReference type="EMBL" id="CP003012">
    <property type="protein sequence ID" value="AEO69491.1"/>
    <property type="molecule type" value="Genomic_DNA"/>
</dbReference>
<evidence type="ECO:0000259" key="1">
    <source>
        <dbReference type="Pfam" id="PF01636"/>
    </source>
</evidence>
<dbReference type="AlphaFoldDB" id="G2R993"/>
<accession>G2R993</accession>
<proteinExistence type="predicted"/>
<feature type="domain" description="Aminoglycoside phosphotransferase" evidence="1">
    <location>
        <begin position="69"/>
        <end position="294"/>
    </location>
</feature>
<sequence length="400" mass="44620">MSPSSLLPQLNWKGDDIEQDKSLAFINWDALRNHAAAVKRELDGAACSCHLSREYNMGGLHVVRRIDFDDGHRWVARLQLEPPTPESSLRLQNEVDTLAAVRAKSKIPVPRVFAHDASGEVGVGVVFMLIEFVPGDTAMDSFGGWDARKGETPARFKDKFHAALADIQVEMASIRFDKIGAIVYHDGEFAVGPIPNLGGPFDTAAEFFEAWAGAAKFPYKEATIRPRTPVHLVDEILSAIWSFPSGVRELSRRYPFRSGPFPLIHTDLYSSNIIIDADYNILSVIDWENSLVGPWELVEFNKELSVVPAVMDGPVFSKSAQGIAMQSSRAEYIKLVQQAEERGQHDTTLSTILSDERVQAFAHAFWLYGEGRIGFYDRVLKLLDYENVASHNPNFDLDLS</sequence>
<protein>
    <recommendedName>
        <fullName evidence="1">Aminoglycoside phosphotransferase domain-containing protein</fullName>
    </recommendedName>
</protein>
<dbReference type="Gene3D" id="3.90.1200.10">
    <property type="match status" value="1"/>
</dbReference>
<dbReference type="GeneID" id="11520017"/>
<dbReference type="eggNOG" id="ENOG502SI0S">
    <property type="taxonomic scope" value="Eukaryota"/>
</dbReference>
<keyword evidence="3" id="KW-1185">Reference proteome</keyword>
<dbReference type="HOGENOM" id="CLU_038960_0_0_1"/>
<name>G2R993_THETT</name>
<gene>
    <name evidence="2" type="ORF">THITE_2119965</name>
</gene>
<organism evidence="2 3">
    <name type="scientific">Thermothielavioides terrestris (strain ATCC 38088 / NRRL 8126)</name>
    <name type="common">Thielavia terrestris</name>
    <dbReference type="NCBI Taxonomy" id="578455"/>
    <lineage>
        <taxon>Eukaryota</taxon>
        <taxon>Fungi</taxon>
        <taxon>Dikarya</taxon>
        <taxon>Ascomycota</taxon>
        <taxon>Pezizomycotina</taxon>
        <taxon>Sordariomycetes</taxon>
        <taxon>Sordariomycetidae</taxon>
        <taxon>Sordariales</taxon>
        <taxon>Chaetomiaceae</taxon>
        <taxon>Thermothielavioides</taxon>
        <taxon>Thermothielavioides terrestris</taxon>
    </lineage>
</organism>
<dbReference type="Gene3D" id="3.30.200.20">
    <property type="entry name" value="Phosphorylase Kinase, domain 1"/>
    <property type="match status" value="1"/>
</dbReference>
<dbReference type="PANTHER" id="PTHR21310">
    <property type="entry name" value="AMINOGLYCOSIDE PHOSPHOTRANSFERASE-RELATED-RELATED"/>
    <property type="match status" value="1"/>
</dbReference>
<dbReference type="RefSeq" id="XP_003655827.1">
    <property type="nucleotide sequence ID" value="XM_003655779.1"/>
</dbReference>
<evidence type="ECO:0000313" key="3">
    <source>
        <dbReference type="Proteomes" id="UP000008181"/>
    </source>
</evidence>
<evidence type="ECO:0000313" key="2">
    <source>
        <dbReference type="EMBL" id="AEO69491.1"/>
    </source>
</evidence>
<dbReference type="InterPro" id="IPR011009">
    <property type="entry name" value="Kinase-like_dom_sf"/>
</dbReference>
<dbReference type="Proteomes" id="UP000008181">
    <property type="component" value="Chromosome 4"/>
</dbReference>
<reference evidence="2 3" key="1">
    <citation type="journal article" date="2011" name="Nat. Biotechnol.">
        <title>Comparative genomic analysis of the thermophilic biomass-degrading fungi Myceliophthora thermophila and Thielavia terrestris.</title>
        <authorList>
            <person name="Berka R.M."/>
            <person name="Grigoriev I.V."/>
            <person name="Otillar R."/>
            <person name="Salamov A."/>
            <person name="Grimwood J."/>
            <person name="Reid I."/>
            <person name="Ishmael N."/>
            <person name="John T."/>
            <person name="Darmond C."/>
            <person name="Moisan M.-C."/>
            <person name="Henrissat B."/>
            <person name="Coutinho P.M."/>
            <person name="Lombard V."/>
            <person name="Natvig D.O."/>
            <person name="Lindquist E."/>
            <person name="Schmutz J."/>
            <person name="Lucas S."/>
            <person name="Harris P."/>
            <person name="Powlowski J."/>
            <person name="Bellemare A."/>
            <person name="Taylor D."/>
            <person name="Butler G."/>
            <person name="de Vries R.P."/>
            <person name="Allijn I.E."/>
            <person name="van den Brink J."/>
            <person name="Ushinsky S."/>
            <person name="Storms R."/>
            <person name="Powell A.J."/>
            <person name="Paulsen I.T."/>
            <person name="Elbourne L.D.H."/>
            <person name="Baker S.E."/>
            <person name="Magnuson J."/>
            <person name="LaBoissiere S."/>
            <person name="Clutterbuck A.J."/>
            <person name="Martinez D."/>
            <person name="Wogulis M."/>
            <person name="de Leon A.L."/>
            <person name="Rey M.W."/>
            <person name="Tsang A."/>
        </authorList>
    </citation>
    <scope>NUCLEOTIDE SEQUENCE [LARGE SCALE GENOMIC DNA]</scope>
    <source>
        <strain evidence="3">ATCC 38088 / NRRL 8126</strain>
    </source>
</reference>
<dbReference type="OrthoDB" id="10003767at2759"/>